<comment type="similarity">
    <text evidence="1 6">Belongs to the 5'-nucleotidase family.</text>
</comment>
<keyword evidence="2" id="KW-0479">Metal-binding</keyword>
<feature type="domain" description="Calcineurin-like phosphoesterase" evidence="7">
    <location>
        <begin position="26"/>
        <end position="247"/>
    </location>
</feature>
<dbReference type="FunFam" id="3.60.21.10:FF:000020">
    <property type="entry name" value="NT5E isoform 4"/>
    <property type="match status" value="1"/>
</dbReference>
<comment type="caution">
    <text evidence="9">The sequence shown here is derived from an EMBL/GenBank/DDBJ whole genome shotgun (WGS) entry which is preliminary data.</text>
</comment>
<reference evidence="9" key="2">
    <citation type="submission" date="2020-09" db="EMBL/GenBank/DDBJ databases">
        <authorList>
            <person name="Sun Q."/>
            <person name="Kim S."/>
        </authorList>
    </citation>
    <scope>NUCLEOTIDE SEQUENCE</scope>
    <source>
        <strain evidence="9">KCTC 23310</strain>
    </source>
</reference>
<dbReference type="CDD" id="cd07409">
    <property type="entry name" value="MPP_CD73_N"/>
    <property type="match status" value="1"/>
</dbReference>
<dbReference type="InterPro" id="IPR036907">
    <property type="entry name" value="5'-Nucleotdase_C_sf"/>
</dbReference>
<dbReference type="AlphaFoldDB" id="A0A918TH66"/>
<dbReference type="PRINTS" id="PR01607">
    <property type="entry name" value="APYRASEFAMLY"/>
</dbReference>
<dbReference type="GO" id="GO:0016788">
    <property type="term" value="F:hydrolase activity, acting on ester bonds"/>
    <property type="evidence" value="ECO:0007669"/>
    <property type="project" value="InterPro"/>
</dbReference>
<organism evidence="9 10">
    <name type="scientific">Neogemmobacter tilapiae</name>
    <dbReference type="NCBI Taxonomy" id="875041"/>
    <lineage>
        <taxon>Bacteria</taxon>
        <taxon>Pseudomonadati</taxon>
        <taxon>Pseudomonadota</taxon>
        <taxon>Alphaproteobacteria</taxon>
        <taxon>Rhodobacterales</taxon>
        <taxon>Paracoccaceae</taxon>
        <taxon>Neogemmobacter</taxon>
    </lineage>
</organism>
<dbReference type="GO" id="GO:0046872">
    <property type="term" value="F:metal ion binding"/>
    <property type="evidence" value="ECO:0007669"/>
    <property type="project" value="UniProtKB-KW"/>
</dbReference>
<feature type="domain" description="5'-Nucleotidase C-terminal" evidence="8">
    <location>
        <begin position="336"/>
        <end position="496"/>
    </location>
</feature>
<dbReference type="InterPro" id="IPR006146">
    <property type="entry name" value="5'-Nucleotdase_CS"/>
</dbReference>
<name>A0A918TH66_9RHOB</name>
<protein>
    <submittedName>
        <fullName evidence="9">Multifunctional 2',3'-cyclic-nucleotide 2'-phosphodiesterase/5'-nucleotidase/3'-nucleotidase</fullName>
    </submittedName>
</protein>
<dbReference type="GO" id="GO:0009166">
    <property type="term" value="P:nucleotide catabolic process"/>
    <property type="evidence" value="ECO:0007669"/>
    <property type="project" value="InterPro"/>
</dbReference>
<dbReference type="InterPro" id="IPR006179">
    <property type="entry name" value="5_nucleotidase/apyrase"/>
</dbReference>
<evidence type="ECO:0000259" key="7">
    <source>
        <dbReference type="Pfam" id="PF00149"/>
    </source>
</evidence>
<dbReference type="PROSITE" id="PS00785">
    <property type="entry name" value="5_NUCLEOTIDASE_1"/>
    <property type="match status" value="1"/>
</dbReference>
<evidence type="ECO:0000256" key="3">
    <source>
        <dbReference type="ARBA" id="ARBA00022729"/>
    </source>
</evidence>
<keyword evidence="10" id="KW-1185">Reference proteome</keyword>
<dbReference type="Pfam" id="PF00149">
    <property type="entry name" value="Metallophos"/>
    <property type="match status" value="1"/>
</dbReference>
<dbReference type="EMBL" id="BMYJ01000002">
    <property type="protein sequence ID" value="GHC47695.1"/>
    <property type="molecule type" value="Genomic_DNA"/>
</dbReference>
<evidence type="ECO:0000256" key="5">
    <source>
        <dbReference type="ARBA" id="ARBA00022801"/>
    </source>
</evidence>
<proteinExistence type="inferred from homology"/>
<dbReference type="InterPro" id="IPR008334">
    <property type="entry name" value="5'-Nucleotdase_C"/>
</dbReference>
<dbReference type="Gene3D" id="3.60.21.10">
    <property type="match status" value="1"/>
</dbReference>
<keyword evidence="3 6" id="KW-0732">Signal</keyword>
<dbReference type="InterPro" id="IPR004843">
    <property type="entry name" value="Calcineurin-like_PHP"/>
</dbReference>
<evidence type="ECO:0000313" key="9">
    <source>
        <dbReference type="EMBL" id="GHC47695.1"/>
    </source>
</evidence>
<evidence type="ECO:0000256" key="2">
    <source>
        <dbReference type="ARBA" id="ARBA00022723"/>
    </source>
</evidence>
<accession>A0A918TH66</accession>
<sequence>MTRFWYSTAAVLALSAGAAQADYTLHVIHINDLHSRIEAINGFDSTCSAEEAAENKCFGGIARVKTKINELRDGLKAAGENVIVVDAGDQYQGSLFYSTYKGELVGELMENIGFDVMAVGNHEFDDGPEGMVPLLDKVSFPIISGNIDVSQSNVLKDRIQNHVVLEVGGEKIGIISALAIDTPETSSPGEAVIFSPEIDSLAADVAALEAEGVTKIIALNHVGYVKDMAIAAAVPGIDAVVGGHSHTLLSATDPKRGGPYPTWVDGQNGALVPVVQAYAYSKYVGHLVLTFDDAGNLKFAEGDTILLDASVTPDAELEARVKELGGPIEELKSKVVAESTADIDGSRETCRAVECAMGNLVAEAMLDRVKDQGVTIAIQNGGGVRASIDTGPVTMGEVLTVLPFQNTLSTFEVDGAAVVAALENGASQLEEGAGRFAQVAGLKYTLDPKAPAGSRISDVQVLIGGDAWGPIDPAATYKLVSNNYVRGGGDGFKMFVGAANAYDFGPDLADVVAEYLAKVGPYAPIVDGRITVK</sequence>
<evidence type="ECO:0000256" key="1">
    <source>
        <dbReference type="ARBA" id="ARBA00006654"/>
    </source>
</evidence>
<dbReference type="GO" id="GO:0000166">
    <property type="term" value="F:nucleotide binding"/>
    <property type="evidence" value="ECO:0007669"/>
    <property type="project" value="UniProtKB-KW"/>
</dbReference>
<evidence type="ECO:0000256" key="4">
    <source>
        <dbReference type="ARBA" id="ARBA00022741"/>
    </source>
</evidence>
<keyword evidence="4 6" id="KW-0547">Nucleotide-binding</keyword>
<feature type="signal peptide" evidence="6">
    <location>
        <begin position="1"/>
        <end position="21"/>
    </location>
</feature>
<dbReference type="RefSeq" id="WP_189410237.1">
    <property type="nucleotide sequence ID" value="NZ_BMYJ01000002.1"/>
</dbReference>
<evidence type="ECO:0000259" key="8">
    <source>
        <dbReference type="Pfam" id="PF02872"/>
    </source>
</evidence>
<reference evidence="9" key="1">
    <citation type="journal article" date="2014" name="Int. J. Syst. Evol. Microbiol.">
        <title>Complete genome sequence of Corynebacterium casei LMG S-19264T (=DSM 44701T), isolated from a smear-ripened cheese.</title>
        <authorList>
            <consortium name="US DOE Joint Genome Institute (JGI-PGF)"/>
            <person name="Walter F."/>
            <person name="Albersmeier A."/>
            <person name="Kalinowski J."/>
            <person name="Ruckert C."/>
        </authorList>
    </citation>
    <scope>NUCLEOTIDE SEQUENCE</scope>
    <source>
        <strain evidence="9">KCTC 23310</strain>
    </source>
</reference>
<dbReference type="PROSITE" id="PS00786">
    <property type="entry name" value="5_NUCLEOTIDASE_2"/>
    <property type="match status" value="1"/>
</dbReference>
<dbReference type="Gene3D" id="3.90.780.10">
    <property type="entry name" value="5'-Nucleotidase, C-terminal domain"/>
    <property type="match status" value="1"/>
</dbReference>
<dbReference type="PANTHER" id="PTHR11575">
    <property type="entry name" value="5'-NUCLEOTIDASE-RELATED"/>
    <property type="match status" value="1"/>
</dbReference>
<feature type="chain" id="PRO_5038159667" evidence="6">
    <location>
        <begin position="22"/>
        <end position="533"/>
    </location>
</feature>
<dbReference type="Proteomes" id="UP000638981">
    <property type="component" value="Unassembled WGS sequence"/>
</dbReference>
<evidence type="ECO:0000256" key="6">
    <source>
        <dbReference type="RuleBase" id="RU362119"/>
    </source>
</evidence>
<dbReference type="Pfam" id="PF02872">
    <property type="entry name" value="5_nucleotid_C"/>
    <property type="match status" value="1"/>
</dbReference>
<dbReference type="SUPFAM" id="SSF55816">
    <property type="entry name" value="5'-nucleotidase (syn. UDP-sugar hydrolase), C-terminal domain"/>
    <property type="match status" value="1"/>
</dbReference>
<dbReference type="InterPro" id="IPR029052">
    <property type="entry name" value="Metallo-depent_PP-like"/>
</dbReference>
<evidence type="ECO:0000313" key="10">
    <source>
        <dbReference type="Proteomes" id="UP000638981"/>
    </source>
</evidence>
<dbReference type="SUPFAM" id="SSF56300">
    <property type="entry name" value="Metallo-dependent phosphatases"/>
    <property type="match status" value="1"/>
</dbReference>
<keyword evidence="5 6" id="KW-0378">Hydrolase</keyword>
<dbReference type="PANTHER" id="PTHR11575:SF24">
    <property type="entry name" value="5'-NUCLEOTIDASE"/>
    <property type="match status" value="1"/>
</dbReference>
<gene>
    <name evidence="9" type="ORF">GCM10007315_06940</name>
</gene>